<dbReference type="EMBL" id="ML208468">
    <property type="protein sequence ID" value="TFK64597.1"/>
    <property type="molecule type" value="Genomic_DNA"/>
</dbReference>
<gene>
    <name evidence="1" type="ORF">BDN72DRAFT_725573</name>
</gene>
<protein>
    <submittedName>
        <fullName evidence="1">Uncharacterized protein</fullName>
    </submittedName>
</protein>
<name>A0ACD3AIB2_9AGAR</name>
<dbReference type="Proteomes" id="UP000308600">
    <property type="component" value="Unassembled WGS sequence"/>
</dbReference>
<reference evidence="1 2" key="1">
    <citation type="journal article" date="2019" name="Nat. Ecol. Evol.">
        <title>Megaphylogeny resolves global patterns of mushroom evolution.</title>
        <authorList>
            <person name="Varga T."/>
            <person name="Krizsan K."/>
            <person name="Foldi C."/>
            <person name="Dima B."/>
            <person name="Sanchez-Garcia M."/>
            <person name="Sanchez-Ramirez S."/>
            <person name="Szollosi G.J."/>
            <person name="Szarkandi J.G."/>
            <person name="Papp V."/>
            <person name="Albert L."/>
            <person name="Andreopoulos W."/>
            <person name="Angelini C."/>
            <person name="Antonin V."/>
            <person name="Barry K.W."/>
            <person name="Bougher N.L."/>
            <person name="Buchanan P."/>
            <person name="Buyck B."/>
            <person name="Bense V."/>
            <person name="Catcheside P."/>
            <person name="Chovatia M."/>
            <person name="Cooper J."/>
            <person name="Damon W."/>
            <person name="Desjardin D."/>
            <person name="Finy P."/>
            <person name="Geml J."/>
            <person name="Haridas S."/>
            <person name="Hughes K."/>
            <person name="Justo A."/>
            <person name="Karasinski D."/>
            <person name="Kautmanova I."/>
            <person name="Kiss B."/>
            <person name="Kocsube S."/>
            <person name="Kotiranta H."/>
            <person name="LaButti K.M."/>
            <person name="Lechner B.E."/>
            <person name="Liimatainen K."/>
            <person name="Lipzen A."/>
            <person name="Lukacs Z."/>
            <person name="Mihaltcheva S."/>
            <person name="Morgado L.N."/>
            <person name="Niskanen T."/>
            <person name="Noordeloos M.E."/>
            <person name="Ohm R.A."/>
            <person name="Ortiz-Santana B."/>
            <person name="Ovrebo C."/>
            <person name="Racz N."/>
            <person name="Riley R."/>
            <person name="Savchenko A."/>
            <person name="Shiryaev A."/>
            <person name="Soop K."/>
            <person name="Spirin V."/>
            <person name="Szebenyi C."/>
            <person name="Tomsovsky M."/>
            <person name="Tulloss R.E."/>
            <person name="Uehling J."/>
            <person name="Grigoriev I.V."/>
            <person name="Vagvolgyi C."/>
            <person name="Papp T."/>
            <person name="Martin F.M."/>
            <person name="Miettinen O."/>
            <person name="Hibbett D.S."/>
            <person name="Nagy L.G."/>
        </authorList>
    </citation>
    <scope>NUCLEOTIDE SEQUENCE [LARGE SCALE GENOMIC DNA]</scope>
    <source>
        <strain evidence="1 2">NL-1719</strain>
    </source>
</reference>
<feature type="non-terminal residue" evidence="1">
    <location>
        <position position="71"/>
    </location>
</feature>
<feature type="non-terminal residue" evidence="1">
    <location>
        <position position="1"/>
    </location>
</feature>
<accession>A0ACD3AIB2</accession>
<keyword evidence="2" id="KW-1185">Reference proteome</keyword>
<proteinExistence type="predicted"/>
<evidence type="ECO:0000313" key="2">
    <source>
        <dbReference type="Proteomes" id="UP000308600"/>
    </source>
</evidence>
<evidence type="ECO:0000313" key="1">
    <source>
        <dbReference type="EMBL" id="TFK64597.1"/>
    </source>
</evidence>
<organism evidence="1 2">
    <name type="scientific">Pluteus cervinus</name>
    <dbReference type="NCBI Taxonomy" id="181527"/>
    <lineage>
        <taxon>Eukaryota</taxon>
        <taxon>Fungi</taxon>
        <taxon>Dikarya</taxon>
        <taxon>Basidiomycota</taxon>
        <taxon>Agaricomycotina</taxon>
        <taxon>Agaricomycetes</taxon>
        <taxon>Agaricomycetidae</taxon>
        <taxon>Agaricales</taxon>
        <taxon>Pluteineae</taxon>
        <taxon>Pluteaceae</taxon>
        <taxon>Pluteus</taxon>
    </lineage>
</organism>
<sequence length="71" mass="8061">DAIQRNRPVLCDPGTHLRLREDLVTWLNNRKGGPVRWISGWAGTGKTTIAQTMAKYWGEQGRLAASFFFSR</sequence>